<dbReference type="EMBL" id="JASBNA010000092">
    <property type="protein sequence ID" value="KAK7677259.1"/>
    <property type="molecule type" value="Genomic_DNA"/>
</dbReference>
<name>A0AAW0FGK7_9APHY</name>
<proteinExistence type="predicted"/>
<comment type="caution">
    <text evidence="1">The sequence shown here is derived from an EMBL/GenBank/DDBJ whole genome shotgun (WGS) entry which is preliminary data.</text>
</comment>
<accession>A0AAW0FGK7</accession>
<keyword evidence="2" id="KW-1185">Reference proteome</keyword>
<gene>
    <name evidence="1" type="ORF">QCA50_019760</name>
</gene>
<protein>
    <submittedName>
        <fullName evidence="1">Uncharacterized protein</fullName>
    </submittedName>
</protein>
<dbReference type="Proteomes" id="UP001385951">
    <property type="component" value="Unassembled WGS sequence"/>
</dbReference>
<reference evidence="1 2" key="1">
    <citation type="submission" date="2022-09" db="EMBL/GenBank/DDBJ databases">
        <authorList>
            <person name="Palmer J.M."/>
        </authorList>
    </citation>
    <scope>NUCLEOTIDE SEQUENCE [LARGE SCALE GENOMIC DNA]</scope>
    <source>
        <strain evidence="1 2">DSM 7382</strain>
    </source>
</reference>
<evidence type="ECO:0000313" key="2">
    <source>
        <dbReference type="Proteomes" id="UP001385951"/>
    </source>
</evidence>
<organism evidence="1 2">
    <name type="scientific">Cerrena zonata</name>
    <dbReference type="NCBI Taxonomy" id="2478898"/>
    <lineage>
        <taxon>Eukaryota</taxon>
        <taxon>Fungi</taxon>
        <taxon>Dikarya</taxon>
        <taxon>Basidiomycota</taxon>
        <taxon>Agaricomycotina</taxon>
        <taxon>Agaricomycetes</taxon>
        <taxon>Polyporales</taxon>
        <taxon>Cerrenaceae</taxon>
        <taxon>Cerrena</taxon>
    </lineage>
</organism>
<dbReference type="AlphaFoldDB" id="A0AAW0FGK7"/>
<sequence>MSLVQTLDTYAKLIQSLFSTISITRSLLPPSHPSLLFLTVPFAFGPQILSRSPVSKYIVDPISSYSASQNAYHNDPHNILAGPQPILFDRSEDGSLYPRRISIGRGLGIS</sequence>
<evidence type="ECO:0000313" key="1">
    <source>
        <dbReference type="EMBL" id="KAK7677259.1"/>
    </source>
</evidence>